<keyword evidence="3" id="KW-1185">Reference proteome</keyword>
<name>A0AAD5KMQ7_9CRUS</name>
<gene>
    <name evidence="2" type="ORF">GHT06_018688</name>
</gene>
<dbReference type="Proteomes" id="UP000820818">
    <property type="component" value="Linkage Group LG7"/>
</dbReference>
<feature type="region of interest" description="Disordered" evidence="1">
    <location>
        <begin position="130"/>
        <end position="156"/>
    </location>
</feature>
<accession>A0AAD5KMQ7</accession>
<sequence length="280" mass="32526">MDALLKNSPVVPLEHVAEVLDGEVREAKTACCRLSSDGRQIVKSFMERNEVYLEIEERKTLVRILVSHMCMLSGKEDFYPPSSLKEELAKAIVTAFPCLAVPCHEGSSLTNYAHYYNPKLTNGFIDTRLRTMRTKSEPKSNRRPDDELTADREDPTFHEDEDKFKIEWMKIHVSEPGSNKATIKEHMVSTYNYRQHQISQGQWTTTQILLEYPRFRDCHNLIFRDFLLAFPKAGQFEETFVWQYGPLIKKCAGRSNTPIPDTDDGKFHLLTFYFHALQWI</sequence>
<evidence type="ECO:0000256" key="1">
    <source>
        <dbReference type="SAM" id="MobiDB-lite"/>
    </source>
</evidence>
<organism evidence="2 3">
    <name type="scientific">Daphnia sinensis</name>
    <dbReference type="NCBI Taxonomy" id="1820382"/>
    <lineage>
        <taxon>Eukaryota</taxon>
        <taxon>Metazoa</taxon>
        <taxon>Ecdysozoa</taxon>
        <taxon>Arthropoda</taxon>
        <taxon>Crustacea</taxon>
        <taxon>Branchiopoda</taxon>
        <taxon>Diplostraca</taxon>
        <taxon>Cladocera</taxon>
        <taxon>Anomopoda</taxon>
        <taxon>Daphniidae</taxon>
        <taxon>Daphnia</taxon>
        <taxon>Daphnia similis group</taxon>
    </lineage>
</organism>
<evidence type="ECO:0000313" key="3">
    <source>
        <dbReference type="Proteomes" id="UP000820818"/>
    </source>
</evidence>
<evidence type="ECO:0000313" key="2">
    <source>
        <dbReference type="EMBL" id="KAI9556116.1"/>
    </source>
</evidence>
<dbReference type="PANTHER" id="PTHR31025:SF28">
    <property type="match status" value="1"/>
</dbReference>
<dbReference type="AlphaFoldDB" id="A0AAD5KMQ7"/>
<feature type="compositionally biased region" description="Basic and acidic residues" evidence="1">
    <location>
        <begin position="134"/>
        <end position="156"/>
    </location>
</feature>
<comment type="caution">
    <text evidence="2">The sequence shown here is derived from an EMBL/GenBank/DDBJ whole genome shotgun (WGS) entry which is preliminary data.</text>
</comment>
<proteinExistence type="predicted"/>
<dbReference type="PANTHER" id="PTHR31025">
    <property type="entry name" value="SI:CH211-196P9.1-RELATED"/>
    <property type="match status" value="1"/>
</dbReference>
<reference evidence="2 3" key="1">
    <citation type="submission" date="2022-05" db="EMBL/GenBank/DDBJ databases">
        <title>A multi-omics perspective on studying reproductive biology in Daphnia sinensis.</title>
        <authorList>
            <person name="Jia J."/>
        </authorList>
    </citation>
    <scope>NUCLEOTIDE SEQUENCE [LARGE SCALE GENOMIC DNA]</scope>
    <source>
        <strain evidence="2 3">WSL</strain>
    </source>
</reference>
<dbReference type="EMBL" id="WJBH02000007">
    <property type="protein sequence ID" value="KAI9556116.1"/>
    <property type="molecule type" value="Genomic_DNA"/>
</dbReference>
<protein>
    <submittedName>
        <fullName evidence="2">Uncharacterized protein</fullName>
    </submittedName>
</protein>